<gene>
    <name evidence="11" type="primary">rodA</name>
    <name evidence="12" type="ORF">DI586_05795</name>
</gene>
<keyword evidence="4 11" id="KW-0808">Transferase</keyword>
<feature type="transmembrane region" description="Helical" evidence="11">
    <location>
        <begin position="280"/>
        <end position="301"/>
    </location>
</feature>
<evidence type="ECO:0000256" key="1">
    <source>
        <dbReference type="ARBA" id="ARBA00004141"/>
    </source>
</evidence>
<proteinExistence type="inferred from homology"/>
<dbReference type="GO" id="GO:0005886">
    <property type="term" value="C:plasma membrane"/>
    <property type="evidence" value="ECO:0007669"/>
    <property type="project" value="UniProtKB-SubCell"/>
</dbReference>
<feature type="transmembrane region" description="Helical" evidence="11">
    <location>
        <begin position="85"/>
        <end position="104"/>
    </location>
</feature>
<dbReference type="EMBL" id="QFOT01000051">
    <property type="protein sequence ID" value="PZP55774.1"/>
    <property type="molecule type" value="Genomic_DNA"/>
</dbReference>
<dbReference type="GO" id="GO:0008360">
    <property type="term" value="P:regulation of cell shape"/>
    <property type="evidence" value="ECO:0007669"/>
    <property type="project" value="UniProtKB-KW"/>
</dbReference>
<feature type="transmembrane region" description="Helical" evidence="11">
    <location>
        <begin position="177"/>
        <end position="210"/>
    </location>
</feature>
<evidence type="ECO:0000256" key="2">
    <source>
        <dbReference type="ARBA" id="ARBA00022475"/>
    </source>
</evidence>
<feature type="transmembrane region" description="Helical" evidence="11">
    <location>
        <begin position="313"/>
        <end position="340"/>
    </location>
</feature>
<keyword evidence="10 11" id="KW-0961">Cell wall biogenesis/degradation</keyword>
<feature type="transmembrane region" description="Helical" evidence="11">
    <location>
        <begin position="57"/>
        <end position="79"/>
    </location>
</feature>
<dbReference type="HAMAP" id="MF_02079">
    <property type="entry name" value="PGT_RodA"/>
    <property type="match status" value="1"/>
</dbReference>
<dbReference type="GO" id="GO:0009252">
    <property type="term" value="P:peptidoglycan biosynthetic process"/>
    <property type="evidence" value="ECO:0007669"/>
    <property type="project" value="UniProtKB-UniRule"/>
</dbReference>
<comment type="catalytic activity">
    <reaction evidence="11">
        <text>[GlcNAc-(1-&gt;4)-Mur2Ac(oyl-L-Ala-gamma-D-Glu-L-Lys-D-Ala-D-Ala)](n)-di-trans,octa-cis-undecaprenyl diphosphate + beta-D-GlcNAc-(1-&gt;4)-Mur2Ac(oyl-L-Ala-gamma-D-Glu-L-Lys-D-Ala-D-Ala)-di-trans,octa-cis-undecaprenyl diphosphate = [GlcNAc-(1-&gt;4)-Mur2Ac(oyl-L-Ala-gamma-D-Glu-L-Lys-D-Ala-D-Ala)](n+1)-di-trans,octa-cis-undecaprenyl diphosphate + di-trans,octa-cis-undecaprenyl diphosphate + H(+)</text>
        <dbReference type="Rhea" id="RHEA:23708"/>
        <dbReference type="Rhea" id="RHEA-COMP:9602"/>
        <dbReference type="Rhea" id="RHEA-COMP:9603"/>
        <dbReference type="ChEBI" id="CHEBI:15378"/>
        <dbReference type="ChEBI" id="CHEBI:58405"/>
        <dbReference type="ChEBI" id="CHEBI:60033"/>
        <dbReference type="ChEBI" id="CHEBI:78435"/>
        <dbReference type="EC" id="2.4.99.28"/>
    </reaction>
</comment>
<dbReference type="PROSITE" id="PS51257">
    <property type="entry name" value="PROKAR_LIPOPROTEIN"/>
    <property type="match status" value="1"/>
</dbReference>
<feature type="transmembrane region" description="Helical" evidence="11">
    <location>
        <begin position="24"/>
        <end position="45"/>
    </location>
</feature>
<reference evidence="12 13" key="1">
    <citation type="submission" date="2017-08" db="EMBL/GenBank/DDBJ databases">
        <title>Infants hospitalized years apart are colonized by the same room-sourced microbial strains.</title>
        <authorList>
            <person name="Brooks B."/>
            <person name="Olm M.R."/>
            <person name="Firek B.A."/>
            <person name="Baker R."/>
            <person name="Thomas B.C."/>
            <person name="Morowitz M.J."/>
            <person name="Banfield J.F."/>
        </authorList>
    </citation>
    <scope>NUCLEOTIDE SEQUENCE [LARGE SCALE GENOMIC DNA]</scope>
    <source>
        <strain evidence="12">S2_006_000_R2_64</strain>
    </source>
</reference>
<keyword evidence="6 11" id="KW-0133">Cell shape</keyword>
<evidence type="ECO:0000256" key="3">
    <source>
        <dbReference type="ARBA" id="ARBA00022676"/>
    </source>
</evidence>
<evidence type="ECO:0000256" key="6">
    <source>
        <dbReference type="ARBA" id="ARBA00022960"/>
    </source>
</evidence>
<dbReference type="GO" id="GO:0008955">
    <property type="term" value="F:peptidoglycan glycosyltransferase activity"/>
    <property type="evidence" value="ECO:0007669"/>
    <property type="project" value="UniProtKB-UniRule"/>
</dbReference>
<evidence type="ECO:0000256" key="4">
    <source>
        <dbReference type="ARBA" id="ARBA00022679"/>
    </source>
</evidence>
<keyword evidence="9 11" id="KW-0472">Membrane</keyword>
<feature type="transmembrane region" description="Helical" evidence="11">
    <location>
        <begin position="149"/>
        <end position="165"/>
    </location>
</feature>
<evidence type="ECO:0000256" key="7">
    <source>
        <dbReference type="ARBA" id="ARBA00022984"/>
    </source>
</evidence>
<comment type="pathway">
    <text evidence="11">Cell wall biogenesis; peptidoglycan biosynthesis.</text>
</comment>
<evidence type="ECO:0000313" key="13">
    <source>
        <dbReference type="Proteomes" id="UP000249739"/>
    </source>
</evidence>
<dbReference type="UniPathway" id="UPA00219"/>
<keyword evidence="8 11" id="KW-1133">Transmembrane helix</keyword>
<evidence type="ECO:0000313" key="12">
    <source>
        <dbReference type="EMBL" id="PZP55774.1"/>
    </source>
</evidence>
<keyword evidence="7 11" id="KW-0573">Peptidoglycan synthesis</keyword>
<dbReference type="Proteomes" id="UP000249739">
    <property type="component" value="Unassembled WGS sequence"/>
</dbReference>
<accession>A0A2W5FN16</accession>
<feature type="transmembrane region" description="Helical" evidence="11">
    <location>
        <begin position="346"/>
        <end position="369"/>
    </location>
</feature>
<keyword evidence="5 11" id="KW-0812">Transmembrane</keyword>
<dbReference type="GO" id="GO:0015648">
    <property type="term" value="F:lipid-linked peptidoglycan transporter activity"/>
    <property type="evidence" value="ECO:0007669"/>
    <property type="project" value="TreeGrafter"/>
</dbReference>
<comment type="caution">
    <text evidence="12">The sequence shown here is derived from an EMBL/GenBank/DDBJ whole genome shotgun (WGS) entry which is preliminary data.</text>
</comment>
<dbReference type="InterPro" id="IPR018365">
    <property type="entry name" value="Cell_cycle_FtsW-rel_CS"/>
</dbReference>
<sequence>MSIFRSDIVLDDISFLGRLKGMSWGLTVLVTVIACIGFLSLYSAANGALDPWASRQIMRFIFSMGLMFAIAFVDIRLIYRAAWPAYGVCIVLLVMVHLFGHVGMGAQRWLDLGIVKVQPSELMKIATIMVLAKYFHGVEIQNITKLKTLLWPAGIIILPFALIVTQPNLGTGLTIIFVSAALLFAAGVSIWLFVIGAAAAAAAVPVVWMFMHDYQKNRVMTFLNPETDPLGTGFHIMQSKIALGSGGIFGKGFLEGSQSHLNFLPEKHTDFIFTLWAEEFGLVGGIFLLALLAMLFLYGYWIAFRCRSTFGRLLSFGLMVNFSIYIFINIAMVMGLIPVVGIPFPLMSYGGTSMIAVMIGFGIMQSCYINRDARLPRSF</sequence>
<dbReference type="InterPro" id="IPR001182">
    <property type="entry name" value="FtsW/RodA"/>
</dbReference>
<dbReference type="PANTHER" id="PTHR30474:SF1">
    <property type="entry name" value="PEPTIDOGLYCAN GLYCOSYLTRANSFERASE MRDB"/>
    <property type="match status" value="1"/>
</dbReference>
<dbReference type="InterPro" id="IPR011923">
    <property type="entry name" value="RodA/MrdB"/>
</dbReference>
<dbReference type="Pfam" id="PF01098">
    <property type="entry name" value="FTSW_RODA_SPOVE"/>
    <property type="match status" value="1"/>
</dbReference>
<evidence type="ECO:0000256" key="11">
    <source>
        <dbReference type="HAMAP-Rule" id="MF_02079"/>
    </source>
</evidence>
<evidence type="ECO:0000256" key="9">
    <source>
        <dbReference type="ARBA" id="ARBA00023136"/>
    </source>
</evidence>
<dbReference type="PANTHER" id="PTHR30474">
    <property type="entry name" value="CELL CYCLE PROTEIN"/>
    <property type="match status" value="1"/>
</dbReference>
<evidence type="ECO:0000256" key="10">
    <source>
        <dbReference type="ARBA" id="ARBA00023316"/>
    </source>
</evidence>
<keyword evidence="3 11" id="KW-0328">Glycosyltransferase</keyword>
<dbReference type="NCBIfam" id="TIGR02210">
    <property type="entry name" value="rodA_shape"/>
    <property type="match status" value="1"/>
</dbReference>
<dbReference type="AlphaFoldDB" id="A0A2W5FN16"/>
<evidence type="ECO:0000256" key="8">
    <source>
        <dbReference type="ARBA" id="ARBA00022989"/>
    </source>
</evidence>
<comment type="function">
    <text evidence="11">Peptidoglycan polymerase that is essential for cell wall elongation.</text>
</comment>
<name>A0A2W5FN16_9BACT</name>
<keyword evidence="2 11" id="KW-1003">Cell membrane</keyword>
<dbReference type="EC" id="2.4.99.28" evidence="11"/>
<organism evidence="12 13">
    <name type="scientific">Micavibrio aeruginosavorus</name>
    <dbReference type="NCBI Taxonomy" id="349221"/>
    <lineage>
        <taxon>Bacteria</taxon>
        <taxon>Pseudomonadati</taxon>
        <taxon>Bdellovibrionota</taxon>
        <taxon>Bdellovibrionia</taxon>
        <taxon>Bdellovibrionales</taxon>
        <taxon>Pseudobdellovibrionaceae</taxon>
        <taxon>Micavibrio</taxon>
    </lineage>
</organism>
<dbReference type="GO" id="GO:0071555">
    <property type="term" value="P:cell wall organization"/>
    <property type="evidence" value="ECO:0007669"/>
    <property type="project" value="UniProtKB-KW"/>
</dbReference>
<comment type="subcellular location">
    <subcellularLocation>
        <location evidence="11">Cell membrane</location>
        <topology evidence="11">Multi-pass membrane protein</topology>
    </subcellularLocation>
    <subcellularLocation>
        <location evidence="1">Membrane</location>
        <topology evidence="1">Multi-pass membrane protein</topology>
    </subcellularLocation>
</comment>
<dbReference type="GO" id="GO:0051301">
    <property type="term" value="P:cell division"/>
    <property type="evidence" value="ECO:0007669"/>
    <property type="project" value="InterPro"/>
</dbReference>
<comment type="similarity">
    <text evidence="11">Belongs to the SEDS family. MrdB/RodA subfamily.</text>
</comment>
<protein>
    <recommendedName>
        <fullName evidence="11">Peptidoglycan glycosyltransferase RodA</fullName>
        <shortName evidence="11">PGT</shortName>
        <ecNumber evidence="11">2.4.99.28</ecNumber>
    </recommendedName>
    <alternativeName>
        <fullName evidence="11">Cell elongation protein RodA</fullName>
    </alternativeName>
    <alternativeName>
        <fullName evidence="11">Cell wall polymerase</fullName>
    </alternativeName>
    <alternativeName>
        <fullName evidence="11">Peptidoglycan polymerase</fullName>
        <shortName evidence="11">PG polymerase</shortName>
    </alternativeName>
</protein>
<dbReference type="PROSITE" id="PS00428">
    <property type="entry name" value="FTSW_RODA_SPOVE"/>
    <property type="match status" value="1"/>
</dbReference>
<evidence type="ECO:0000256" key="5">
    <source>
        <dbReference type="ARBA" id="ARBA00022692"/>
    </source>
</evidence>
<dbReference type="GO" id="GO:0032153">
    <property type="term" value="C:cell division site"/>
    <property type="evidence" value="ECO:0007669"/>
    <property type="project" value="TreeGrafter"/>
</dbReference>